<feature type="domain" description="HD/PDEase" evidence="7">
    <location>
        <begin position="25"/>
        <end position="152"/>
    </location>
</feature>
<gene>
    <name evidence="8" type="primary">yqeK</name>
    <name evidence="8" type="ORF">KCG48_00415</name>
</gene>
<keyword evidence="3" id="KW-0547">Nucleotide-binding</keyword>
<dbReference type="NCBIfam" id="TIGR00277">
    <property type="entry name" value="HDIG"/>
    <property type="match status" value="1"/>
</dbReference>
<dbReference type="SMART" id="SM00471">
    <property type="entry name" value="HDc"/>
    <property type="match status" value="1"/>
</dbReference>
<dbReference type="InterPro" id="IPR006675">
    <property type="entry name" value="HDIG_dom"/>
</dbReference>
<protein>
    <recommendedName>
        <fullName evidence="1">bis(5'-nucleosyl)-tetraphosphatase (symmetrical)</fullName>
        <ecNumber evidence="1">3.6.1.41</ecNumber>
    </recommendedName>
</protein>
<dbReference type="Gene3D" id="1.10.3210.10">
    <property type="entry name" value="Hypothetical protein af1432"/>
    <property type="match status" value="1"/>
</dbReference>
<evidence type="ECO:0000259" key="7">
    <source>
        <dbReference type="SMART" id="SM00471"/>
    </source>
</evidence>
<keyword evidence="4 8" id="KW-0378">Hydrolase</keyword>
<keyword evidence="5" id="KW-0408">Iron</keyword>
<comment type="catalytic activity">
    <reaction evidence="6">
        <text>P(1),P(4)-bis(5'-adenosyl) tetraphosphate + H2O = 2 ADP + 2 H(+)</text>
        <dbReference type="Rhea" id="RHEA:24252"/>
        <dbReference type="ChEBI" id="CHEBI:15377"/>
        <dbReference type="ChEBI" id="CHEBI:15378"/>
        <dbReference type="ChEBI" id="CHEBI:58141"/>
        <dbReference type="ChEBI" id="CHEBI:456216"/>
        <dbReference type="EC" id="3.6.1.41"/>
    </reaction>
</comment>
<dbReference type="Proteomes" id="UP000675379">
    <property type="component" value="Unassembled WGS sequence"/>
</dbReference>
<evidence type="ECO:0000256" key="4">
    <source>
        <dbReference type="ARBA" id="ARBA00022801"/>
    </source>
</evidence>
<dbReference type="InterPro" id="IPR005249">
    <property type="entry name" value="YqeK"/>
</dbReference>
<dbReference type="EMBL" id="JAGSCS010000001">
    <property type="protein sequence ID" value="MBR0574792.1"/>
    <property type="molecule type" value="Genomic_DNA"/>
</dbReference>
<dbReference type="InterPro" id="IPR006674">
    <property type="entry name" value="HD_domain"/>
</dbReference>
<dbReference type="PANTHER" id="PTHR35795:SF1">
    <property type="entry name" value="BIS(5'-NUCLEOSYL)-TETRAPHOSPHATASE, SYMMETRICAL"/>
    <property type="match status" value="1"/>
</dbReference>
<comment type="caution">
    <text evidence="8">The sequence shown here is derived from an EMBL/GenBank/DDBJ whole genome shotgun (WGS) entry which is preliminary data.</text>
</comment>
<accession>A0A941CLG7</accession>
<dbReference type="SUPFAM" id="SSF109604">
    <property type="entry name" value="HD-domain/PDEase-like"/>
    <property type="match status" value="1"/>
</dbReference>
<evidence type="ECO:0000256" key="6">
    <source>
        <dbReference type="ARBA" id="ARBA00049417"/>
    </source>
</evidence>
<dbReference type="InterPro" id="IPR003607">
    <property type="entry name" value="HD/PDEase_dom"/>
</dbReference>
<evidence type="ECO:0000256" key="5">
    <source>
        <dbReference type="ARBA" id="ARBA00023004"/>
    </source>
</evidence>
<dbReference type="InterPro" id="IPR051094">
    <property type="entry name" value="Diverse_Catalytic_Enzymes"/>
</dbReference>
<dbReference type="PANTHER" id="PTHR35795">
    <property type="entry name" value="SLR1885 PROTEIN"/>
    <property type="match status" value="1"/>
</dbReference>
<name>A0A941CLG7_9CLOT</name>
<dbReference type="GO" id="GO:0008803">
    <property type="term" value="F:bis(5'-nucleosyl)-tetraphosphatase (symmetrical) activity"/>
    <property type="evidence" value="ECO:0007669"/>
    <property type="project" value="UniProtKB-EC"/>
</dbReference>
<dbReference type="EC" id="3.6.1.41" evidence="1"/>
<reference evidence="8" key="1">
    <citation type="submission" date="2021-04" db="EMBL/GenBank/DDBJ databases">
        <title>Proteiniclasticum sedimins sp. nov., an obligate anaerobic bacterium isolated from anaerobic sludge.</title>
        <authorList>
            <person name="Liu J."/>
        </authorList>
    </citation>
    <scope>NUCLEOTIDE SEQUENCE</scope>
    <source>
        <strain evidence="8">BAD-10</strain>
    </source>
</reference>
<dbReference type="GO" id="GO:0000166">
    <property type="term" value="F:nucleotide binding"/>
    <property type="evidence" value="ECO:0007669"/>
    <property type="project" value="UniProtKB-KW"/>
</dbReference>
<evidence type="ECO:0000256" key="3">
    <source>
        <dbReference type="ARBA" id="ARBA00022741"/>
    </source>
</evidence>
<evidence type="ECO:0000313" key="8">
    <source>
        <dbReference type="EMBL" id="MBR0574792.1"/>
    </source>
</evidence>
<evidence type="ECO:0000256" key="2">
    <source>
        <dbReference type="ARBA" id="ARBA00022723"/>
    </source>
</evidence>
<evidence type="ECO:0000313" key="9">
    <source>
        <dbReference type="Proteomes" id="UP000675379"/>
    </source>
</evidence>
<evidence type="ECO:0000256" key="1">
    <source>
        <dbReference type="ARBA" id="ARBA00012506"/>
    </source>
</evidence>
<dbReference type="AlphaFoldDB" id="A0A941CLG7"/>
<sequence length="214" mass="24245">MRNMDYTKNSPWTEEQIKSSLQENLNPHRYQHVLGVVKASEMLALCHGADPEKARIAALYHDVLKSQKPQWLTDYLKAHGEVPGELALAPSVLHAPAGALYAEHTGGVTDPEILFAIRYHTTGRPQMGTLEKIIYLADLIEENRSYDGVEVLRSLARDDLDRAMLAALEQSIRYLLHRKEHILLISVEARNAFLNQLKERMTGEKSHDEKLAEN</sequence>
<organism evidence="8 9">
    <name type="scientific">Proteiniclasticum sediminis</name>
    <dbReference type="NCBI Taxonomy" id="2804028"/>
    <lineage>
        <taxon>Bacteria</taxon>
        <taxon>Bacillati</taxon>
        <taxon>Bacillota</taxon>
        <taxon>Clostridia</taxon>
        <taxon>Eubacteriales</taxon>
        <taxon>Clostridiaceae</taxon>
        <taxon>Proteiniclasticum</taxon>
    </lineage>
</organism>
<dbReference type="GO" id="GO:0046872">
    <property type="term" value="F:metal ion binding"/>
    <property type="evidence" value="ECO:0007669"/>
    <property type="project" value="UniProtKB-KW"/>
</dbReference>
<keyword evidence="2" id="KW-0479">Metal-binding</keyword>
<dbReference type="CDD" id="cd00077">
    <property type="entry name" value="HDc"/>
    <property type="match status" value="1"/>
</dbReference>
<dbReference type="Pfam" id="PF01966">
    <property type="entry name" value="HD"/>
    <property type="match status" value="1"/>
</dbReference>
<proteinExistence type="predicted"/>
<keyword evidence="9" id="KW-1185">Reference proteome</keyword>
<dbReference type="NCBIfam" id="TIGR00488">
    <property type="entry name" value="bis(5'-nucleosyl)-tetraphosphatase (symmetrical) YqeK"/>
    <property type="match status" value="1"/>
</dbReference>